<evidence type="ECO:0000256" key="3">
    <source>
        <dbReference type="ARBA" id="ARBA00022692"/>
    </source>
</evidence>
<evidence type="ECO:0000256" key="2">
    <source>
        <dbReference type="ARBA" id="ARBA00022475"/>
    </source>
</evidence>
<reference evidence="9 10" key="1">
    <citation type="journal article" date="2024" name="Curr. Microbiol.">
        <title>Luteibacter sahnii sp. nov., A Novel Yellow-Colored Xanthomonadin Pigment Producing Probiotic Bacterium from Healthy Rice Seed Microbiome.</title>
        <authorList>
            <person name="Jaiswal G."/>
            <person name="Rana R."/>
            <person name="Nayak P.K."/>
            <person name="Chouhan R."/>
            <person name="Gandhi S.G."/>
            <person name="Patel H.K."/>
            <person name="Patil P.B."/>
        </authorList>
    </citation>
    <scope>NUCLEOTIDE SEQUENCE [LARGE SCALE GENOMIC DNA]</scope>
    <source>
        <strain evidence="9 10">PPL201</strain>
    </source>
</reference>
<feature type="region of interest" description="Disordered" evidence="6">
    <location>
        <begin position="564"/>
        <end position="584"/>
    </location>
</feature>
<keyword evidence="2" id="KW-1003">Cell membrane</keyword>
<dbReference type="Gene3D" id="3.40.720.10">
    <property type="entry name" value="Alkaline Phosphatase, subunit A"/>
    <property type="match status" value="1"/>
</dbReference>
<feature type="domain" description="Sulfatase N-terminal" evidence="8">
    <location>
        <begin position="254"/>
        <end position="520"/>
    </location>
</feature>
<gene>
    <name evidence="9" type="ORF">P3W24_00635</name>
</gene>
<keyword evidence="4 7" id="KW-1133">Transmembrane helix</keyword>
<comment type="subcellular location">
    <subcellularLocation>
        <location evidence="1">Cell membrane</location>
        <topology evidence="1">Multi-pass membrane protein</topology>
    </subcellularLocation>
</comment>
<name>A0ABT6B5S9_9GAMM</name>
<evidence type="ECO:0000256" key="4">
    <source>
        <dbReference type="ARBA" id="ARBA00022989"/>
    </source>
</evidence>
<comment type="caution">
    <text evidence="9">The sequence shown here is derived from an EMBL/GenBank/DDBJ whole genome shotgun (WGS) entry which is preliminary data.</text>
</comment>
<evidence type="ECO:0000256" key="5">
    <source>
        <dbReference type="ARBA" id="ARBA00023136"/>
    </source>
</evidence>
<keyword evidence="5 7" id="KW-0472">Membrane</keyword>
<dbReference type="InterPro" id="IPR050448">
    <property type="entry name" value="OpgB/LTA_synthase_biosynth"/>
</dbReference>
<dbReference type="InterPro" id="IPR000917">
    <property type="entry name" value="Sulfatase_N"/>
</dbReference>
<feature type="transmembrane region" description="Helical" evidence="7">
    <location>
        <begin position="50"/>
        <end position="67"/>
    </location>
</feature>
<proteinExistence type="predicted"/>
<feature type="transmembrane region" description="Helical" evidence="7">
    <location>
        <begin position="160"/>
        <end position="180"/>
    </location>
</feature>
<dbReference type="SUPFAM" id="SSF53649">
    <property type="entry name" value="Alkaline phosphatase-like"/>
    <property type="match status" value="1"/>
</dbReference>
<evidence type="ECO:0000313" key="9">
    <source>
        <dbReference type="EMBL" id="MDF4023481.1"/>
    </source>
</evidence>
<evidence type="ECO:0000256" key="6">
    <source>
        <dbReference type="SAM" id="MobiDB-lite"/>
    </source>
</evidence>
<evidence type="ECO:0000256" key="1">
    <source>
        <dbReference type="ARBA" id="ARBA00004651"/>
    </source>
</evidence>
<dbReference type="InterPro" id="IPR017850">
    <property type="entry name" value="Alkaline_phosphatase_core_sf"/>
</dbReference>
<dbReference type="PANTHER" id="PTHR47371">
    <property type="entry name" value="LIPOTEICHOIC ACID SYNTHASE"/>
    <property type="match status" value="1"/>
</dbReference>
<organism evidence="9 10">
    <name type="scientific">Luteibacter sahnii</name>
    <dbReference type="NCBI Taxonomy" id="3021977"/>
    <lineage>
        <taxon>Bacteria</taxon>
        <taxon>Pseudomonadati</taxon>
        <taxon>Pseudomonadota</taxon>
        <taxon>Gammaproteobacteria</taxon>
        <taxon>Lysobacterales</taxon>
        <taxon>Rhodanobacteraceae</taxon>
        <taxon>Luteibacter</taxon>
    </lineage>
</organism>
<feature type="transmembrane region" description="Helical" evidence="7">
    <location>
        <begin position="72"/>
        <end position="91"/>
    </location>
</feature>
<keyword evidence="10" id="KW-1185">Reference proteome</keyword>
<protein>
    <submittedName>
        <fullName evidence="9">LTA synthase family protein</fullName>
    </submittedName>
</protein>
<dbReference type="Proteomes" id="UP001528850">
    <property type="component" value="Unassembled WGS sequence"/>
</dbReference>
<dbReference type="Pfam" id="PF00884">
    <property type="entry name" value="Sulfatase"/>
    <property type="match status" value="1"/>
</dbReference>
<accession>A0ABT6B5S9</accession>
<evidence type="ECO:0000259" key="8">
    <source>
        <dbReference type="Pfam" id="PF00884"/>
    </source>
</evidence>
<sequence>MFRNVSPLRDRMSRVVLPLLLAVAFVLYTGFVDGNPGVAADHWWDRPGHLVVNAFPGLLTAGLLLVLTRRAWLSFGLAFLAQGVVLAVSAIKMKNLGSPLLPADFRMVGQLKNGGLHLLGGYLPANPLPYLAIIAAIALVVMAARVEPPLFARRTHGRRLVSGIALFALIATLFAGVPAWSTMYDKNRLGMQPWSAAANAGDNGVVTTIMQFRLQNAGKKARPDPTSAAQFLASTDGALREHMAAAAANPRQTPDIVVVQSESFFDPSVIRGMEHDDLAPNLHRLAEHASVGRLHVPTFGGGTIRTEFEVLTGLSLRYFPSMQFPYLQMSSGVMPGMVRTLRSHGYETIAVHGNDPGFWNRTSAFRSLGFDRFVSQADFPRDAPRSGEYMADSAMTDEIMRQLKNDGPPRFVFAISMEAHGPYDKSANIDTAERDAIAVPDGLSDAAKMQLRNYIYHMRRADAELGRLAEQLKQRERPTLLLFYGDHLPALVEAYDKLGFTDGGNMLTQTVPYILIDAHGDGPAPQRDDVAAWMLPGRLLERAGIHDDPYFALTQVMGPHLAALTHAPDAPSPPEDDIARHTDGPMGNIALLRMKRKLDPLVAQYLAPPAAPATARPAGIFADEPAVGAGQ</sequence>
<dbReference type="PANTHER" id="PTHR47371:SF3">
    <property type="entry name" value="PHOSPHOGLYCEROL TRANSFERASE I"/>
    <property type="match status" value="1"/>
</dbReference>
<dbReference type="EMBL" id="JARJJS010000001">
    <property type="protein sequence ID" value="MDF4023481.1"/>
    <property type="molecule type" value="Genomic_DNA"/>
</dbReference>
<dbReference type="CDD" id="cd16015">
    <property type="entry name" value="LTA_synthase"/>
    <property type="match status" value="1"/>
</dbReference>
<evidence type="ECO:0000313" key="10">
    <source>
        <dbReference type="Proteomes" id="UP001528850"/>
    </source>
</evidence>
<evidence type="ECO:0000256" key="7">
    <source>
        <dbReference type="SAM" id="Phobius"/>
    </source>
</evidence>
<feature type="transmembrane region" description="Helical" evidence="7">
    <location>
        <begin position="128"/>
        <end position="148"/>
    </location>
</feature>
<keyword evidence="3 7" id="KW-0812">Transmembrane</keyword>